<dbReference type="Pfam" id="PF03956">
    <property type="entry name" value="Lys_export"/>
    <property type="match status" value="1"/>
</dbReference>
<keyword evidence="1" id="KW-0812">Transmembrane</keyword>
<dbReference type="PANTHER" id="PTHR35804:SF1">
    <property type="entry name" value="LYSINE EXPORTER LYSO"/>
    <property type="match status" value="1"/>
</dbReference>
<feature type="transmembrane region" description="Helical" evidence="1">
    <location>
        <begin position="235"/>
        <end position="256"/>
    </location>
</feature>
<organism evidence="2 3">
    <name type="scientific">Lwoffella lincolnii</name>
    <dbReference type="NCBI Taxonomy" id="90241"/>
    <lineage>
        <taxon>Bacteria</taxon>
        <taxon>Pseudomonadati</taxon>
        <taxon>Pseudomonadota</taxon>
        <taxon>Gammaproteobacteria</taxon>
        <taxon>Moraxellales</taxon>
        <taxon>Moraxellaceae</taxon>
        <taxon>Lwoffella</taxon>
    </lineage>
</organism>
<feature type="transmembrane region" description="Helical" evidence="1">
    <location>
        <begin position="204"/>
        <end position="228"/>
    </location>
</feature>
<name>A0A1T0CKH7_9GAMM</name>
<dbReference type="GO" id="GO:0005886">
    <property type="term" value="C:plasma membrane"/>
    <property type="evidence" value="ECO:0007669"/>
    <property type="project" value="TreeGrafter"/>
</dbReference>
<comment type="caution">
    <text evidence="2">The sequence shown here is derived from an EMBL/GenBank/DDBJ whole genome shotgun (WGS) entry which is preliminary data.</text>
</comment>
<evidence type="ECO:0008006" key="4">
    <source>
        <dbReference type="Google" id="ProtNLM"/>
    </source>
</evidence>
<gene>
    <name evidence="2" type="ORF">B0682_01225</name>
</gene>
<keyword evidence="3" id="KW-1185">Reference proteome</keyword>
<dbReference type="RefSeq" id="WP_078306273.1">
    <property type="nucleotide sequence ID" value="NZ_CP147511.1"/>
</dbReference>
<feature type="transmembrane region" description="Helical" evidence="1">
    <location>
        <begin position="34"/>
        <end position="53"/>
    </location>
</feature>
<accession>A0A1T0CKH7</accession>
<feature type="transmembrane region" description="Helical" evidence="1">
    <location>
        <begin position="102"/>
        <end position="124"/>
    </location>
</feature>
<dbReference type="STRING" id="90241.B0682_01225"/>
<dbReference type="GO" id="GO:0015661">
    <property type="term" value="F:L-lysine efflux transmembrane transporter activity"/>
    <property type="evidence" value="ECO:0007669"/>
    <property type="project" value="InterPro"/>
</dbReference>
<feature type="transmembrane region" description="Helical" evidence="1">
    <location>
        <begin position="6"/>
        <end position="22"/>
    </location>
</feature>
<evidence type="ECO:0000256" key="1">
    <source>
        <dbReference type="SAM" id="Phobius"/>
    </source>
</evidence>
<dbReference type="EMBL" id="MUYT01000001">
    <property type="protein sequence ID" value="OOS22852.1"/>
    <property type="molecule type" value="Genomic_DNA"/>
</dbReference>
<evidence type="ECO:0000313" key="2">
    <source>
        <dbReference type="EMBL" id="OOS22852.1"/>
    </source>
</evidence>
<dbReference type="InterPro" id="IPR005642">
    <property type="entry name" value="LysO"/>
</dbReference>
<dbReference type="PANTHER" id="PTHR35804">
    <property type="entry name" value="LYSINE EXPORTER LYSO"/>
    <property type="match status" value="1"/>
</dbReference>
<proteinExistence type="predicted"/>
<evidence type="ECO:0000313" key="3">
    <source>
        <dbReference type="Proteomes" id="UP000191094"/>
    </source>
</evidence>
<feature type="transmembrane region" description="Helical" evidence="1">
    <location>
        <begin position="276"/>
        <end position="299"/>
    </location>
</feature>
<dbReference type="Proteomes" id="UP000191094">
    <property type="component" value="Unassembled WGS sequence"/>
</dbReference>
<reference evidence="2 3" key="1">
    <citation type="submission" date="2017-02" db="EMBL/GenBank/DDBJ databases">
        <title>Draft genome sequence of Moraxella lincolnii CCUG 9405T type strain.</title>
        <authorList>
            <person name="Salva-Serra F."/>
            <person name="Engstrom-Jakobsson H."/>
            <person name="Thorell K."/>
            <person name="Jaen-Luchoro D."/>
            <person name="Gonzales-Siles L."/>
            <person name="Karlsson R."/>
            <person name="Yazdan S."/>
            <person name="Boulund F."/>
            <person name="Johnning A."/>
            <person name="Engstrand L."/>
            <person name="Kristiansson E."/>
            <person name="Moore E."/>
        </authorList>
    </citation>
    <scope>NUCLEOTIDE SEQUENCE [LARGE SCALE GENOMIC DNA]</scope>
    <source>
        <strain evidence="2 3">CCUG 9405</strain>
    </source>
</reference>
<keyword evidence="1" id="KW-0472">Membrane</keyword>
<feature type="transmembrane region" description="Helical" evidence="1">
    <location>
        <begin position="59"/>
        <end position="81"/>
    </location>
</feature>
<dbReference type="OrthoDB" id="5451742at2"/>
<feature type="transmembrane region" description="Helical" evidence="1">
    <location>
        <begin position="136"/>
        <end position="155"/>
    </location>
</feature>
<dbReference type="AlphaFoldDB" id="A0A1T0CKH7"/>
<protein>
    <recommendedName>
        <fullName evidence="4">Lysine exporter LysO family protein</fullName>
    </recommendedName>
</protein>
<feature type="transmembrane region" description="Helical" evidence="1">
    <location>
        <begin position="167"/>
        <end position="189"/>
    </location>
</feature>
<sequence length="302" mass="32435">MSNFTSLILILLPLFLGYVLPINKNMHAKTDTALRHVVLLLLLLLGIELAQVNNLLSQLWQIGLSVLLLMFLTIGFGLIGLMLYDKCQPWQRQFNHKSNIQILGIAGTAMQVGSVFVGMSLGHLMPESLLPPKDSVRYVLMLLLLLVGLSLKGSGIGLKTVLLNRRGVAISMIFTISVLFGGVVFAWLMPEVSLYQGLALASGFGWYSLSAGVIGDAYGAVWGSVALFNDLGREFFALMFIPLLMTHSPSAAIGSGGATSLDFTLPIIHQSGGKEAAALAVSFGFIINLLSPILMTVFAQLG</sequence>
<keyword evidence="1" id="KW-1133">Transmembrane helix</keyword>